<dbReference type="InterPro" id="IPR001343">
    <property type="entry name" value="Hemolysn_Ca-bd"/>
</dbReference>
<accession>A0ABV6IYI8</accession>
<dbReference type="PRINTS" id="PR00313">
    <property type="entry name" value="CABNDNGRPT"/>
</dbReference>
<feature type="region of interest" description="Disordered" evidence="8">
    <location>
        <begin position="13"/>
        <end position="35"/>
    </location>
</feature>
<evidence type="ECO:0000256" key="1">
    <source>
        <dbReference type="ARBA" id="ARBA00004370"/>
    </source>
</evidence>
<keyword evidence="5" id="KW-0677">Repeat</keyword>
<evidence type="ECO:0000256" key="8">
    <source>
        <dbReference type="SAM" id="MobiDB-lite"/>
    </source>
</evidence>
<evidence type="ECO:0000256" key="3">
    <source>
        <dbReference type="ARBA" id="ARBA00022525"/>
    </source>
</evidence>
<evidence type="ECO:0000256" key="7">
    <source>
        <dbReference type="ARBA" id="ARBA00023136"/>
    </source>
</evidence>
<dbReference type="InterPro" id="IPR011049">
    <property type="entry name" value="Serralysin-like_metalloprot_C"/>
</dbReference>
<dbReference type="InterPro" id="IPR018511">
    <property type="entry name" value="Hemolysin-typ_Ca-bd_CS"/>
</dbReference>
<evidence type="ECO:0000256" key="6">
    <source>
        <dbReference type="ARBA" id="ARBA00023026"/>
    </source>
</evidence>
<evidence type="ECO:0000313" key="9">
    <source>
        <dbReference type="EMBL" id="MFC0388357.1"/>
    </source>
</evidence>
<feature type="region of interest" description="Disordered" evidence="8">
    <location>
        <begin position="2036"/>
        <end position="2071"/>
    </location>
</feature>
<organism evidence="9 10">
    <name type="scientific">Muricoccus vinaceus</name>
    <dbReference type="NCBI Taxonomy" id="424704"/>
    <lineage>
        <taxon>Bacteria</taxon>
        <taxon>Pseudomonadati</taxon>
        <taxon>Pseudomonadota</taxon>
        <taxon>Alphaproteobacteria</taxon>
        <taxon>Acetobacterales</taxon>
        <taxon>Roseomonadaceae</taxon>
        <taxon>Muricoccus</taxon>
    </lineage>
</organism>
<dbReference type="PRINTS" id="PR01488">
    <property type="entry name" value="RTXTOXINA"/>
</dbReference>
<dbReference type="InterPro" id="IPR050557">
    <property type="entry name" value="RTX_toxin/Mannuronan_C5-epim"/>
</dbReference>
<dbReference type="SUPFAM" id="SSF51120">
    <property type="entry name" value="beta-Roll"/>
    <property type="match status" value="12"/>
</dbReference>
<comment type="subcellular location">
    <subcellularLocation>
        <location evidence="1">Membrane</location>
    </subcellularLocation>
    <subcellularLocation>
        <location evidence="2">Secreted</location>
    </subcellularLocation>
</comment>
<reference evidence="9 10" key="1">
    <citation type="submission" date="2024-09" db="EMBL/GenBank/DDBJ databases">
        <authorList>
            <person name="Sun Q."/>
            <person name="Mori K."/>
        </authorList>
    </citation>
    <scope>NUCLEOTIDE SEQUENCE [LARGE SCALE GENOMIC DNA]</scope>
    <source>
        <strain evidence="9 10">CCM 7468</strain>
    </source>
</reference>
<evidence type="ECO:0000256" key="4">
    <source>
        <dbReference type="ARBA" id="ARBA00022656"/>
    </source>
</evidence>
<proteinExistence type="predicted"/>
<keyword evidence="10" id="KW-1185">Reference proteome</keyword>
<feature type="region of interest" description="Disordered" evidence="8">
    <location>
        <begin position="1724"/>
        <end position="1774"/>
    </location>
</feature>
<dbReference type="PROSITE" id="PS00330">
    <property type="entry name" value="HEMOLYSIN_CALCIUM"/>
    <property type="match status" value="18"/>
</dbReference>
<keyword evidence="4" id="KW-0800">Toxin</keyword>
<dbReference type="InterPro" id="IPR003995">
    <property type="entry name" value="RTX_toxin_determinant-A"/>
</dbReference>
<comment type="caution">
    <text evidence="9">The sequence shown here is derived from an EMBL/GenBank/DDBJ whole genome shotgun (WGS) entry which is preliminary data.</text>
</comment>
<dbReference type="PANTHER" id="PTHR38340:SF1">
    <property type="entry name" value="S-LAYER PROTEIN"/>
    <property type="match status" value="1"/>
</dbReference>
<feature type="compositionally biased region" description="Gly residues" evidence="8">
    <location>
        <begin position="1187"/>
        <end position="1210"/>
    </location>
</feature>
<dbReference type="Gene3D" id="2.150.10.10">
    <property type="entry name" value="Serralysin-like metalloprotease, C-terminal"/>
    <property type="match status" value="11"/>
</dbReference>
<keyword evidence="7" id="KW-0472">Membrane</keyword>
<feature type="region of interest" description="Disordered" evidence="8">
    <location>
        <begin position="1166"/>
        <end position="1210"/>
    </location>
</feature>
<name>A0ABV6IYI8_9PROT</name>
<evidence type="ECO:0000313" key="10">
    <source>
        <dbReference type="Proteomes" id="UP001589789"/>
    </source>
</evidence>
<dbReference type="PANTHER" id="PTHR38340">
    <property type="entry name" value="S-LAYER PROTEIN"/>
    <property type="match status" value="1"/>
</dbReference>
<sequence>MVVPSAWANTSNELAGFDVTGPGGDLPDGLQSRPAVADASGENFGVVYLSEVPPPDPAAPEPGALAPGFYVRFRAYDHVLKPLNEVFPGPVTLNDGNGKVVGTTSPAVVSWGEGYAGVWQELNGAGQTVLRARATGPTGLLGEEFALGAPAAPDPSLVQGNVSLSFFEEVRGADTVIGFIAAWTETFGGKSVVRMERFEATNDALGNPVSLVPSPGGPVLNGAAEVLGRDVSVSVLHDGETAVVWVEGSGQLRGQFFTTPLSAGTVNLNAALAGITVPAGQEAHVVGLGAGNFGVFWVDEGAAGGLALKGRTFLLLDAGGNDWVPQPVRTIIELPGNYAGTFSVVGLGEANDGGVVSFATSDNVIHAIGFDAGGQPTSQVAADVDPSLNASGGFGVATLVSDRFVVVGADGFDNIRAQMLDTRDTSTSPVLLGDRVRDANNDGIPERVDARPDLIVGTIVNDTIIADRGDARNGDSDTDTVFGGMGDDTLYGGGDSDVLDGGVGSDVAAYRGAREVYSVTVNGDGSFTVKDMRLGNRGRDPGPDGQDIIDGVEQMAFDSGIGTALGQGGVLTLPPAAQWVSTGSFFGGNNEVPVGYDAFGTPQPWGLEDTASFAVNPGDTAVEDLPVAVSMLDNYAFVWRAGEQVLIKAFNTLGQPDAAFGGAGGVLQVASGEAVPGMSGLSASMAGGLGVVATWQAPVDPANPGAGTAIYARHVSAVNGPTGAAPIQVSAPASGATQRDAAVVGYEIVDANNDTIEYGFNVVYTEVDATNVSHLYVNRFVIPFNPTTSVESPPVPTPLNGASGLRLQIAGDVRDVGAVSQHDGELVVTFVEGNMLKAAVLDAATTGGVTSFGFPDTFNIAELDSGATYEVASLTTSFVVAYTTTTLVGTVEVPAIEARIVAPLGGGWEVVATSAPFVLPEGFTGEFHIAPTAESDLGGGFALFWEVADAGLGTTTIFTQVFGPDAAPTGSTVPVFDTLTGLSEAGGFSAAGLTDGRLVVAAEGQLTTSGGAENGIIGQVLDTRTPGAQIIGPRDGAPADLLVGTAGNDVMDGRVAEDELHGGLGSDLLIGGSENDTLFGGAENDTLVGGSENDVLNGEDGDDLLLGGFGADVISGGAGSDTLSYQGEFASFTVALAAGTTVSNRDPLTGASGASGVEDTFTSIENARGGEGNDRLSGTAGANELIGNGGSDTLEGGGGNDSLLGGAGGDSLVGGDGDDTFDAGAGNDTVVGGAGTADTLTFAFVRAEYTVIVQNGVYTITHNSPEAGSDGVDTFSGIEFVSFSDRPSIPIGQLIAGNPPPTGTPGAPITGTARGETIQGTQNADTILGRGGPDVLLGLAGDDTLDGGAGADSLVGGTGNDLLFGRNGNDTLSGGQNNDRLEGGAGDDLLDGGAGADTLLGGDDNDRLIGDAGADSLSGGQGRDTIDGGDGNDTLDGGLGADSMIGGAGDDFYFVNSDGDVVVETAGAGNDTVRAAGSYVLGANLENLEFTPGSAGDFNGTGNGLANLITGTDGNNLLLGRGGRDTLFGNAGHDTLDGGAGADTMTGGTGDDLYIVDNLGDRVAEAVGTDQGLDTVQVSLTQPGVTFLLSGGLENLVLVGSVDLNGTGSDLDNGITGNDGANVLSGMEGNDTLDGGIGNDTLDGGIGGDAMAGGLGDDSYVVDSLGDTVSESAGQGVDTITTSIDLTLSAEVEKLVLAGGAVLGAGNGLDNAITGNGGDNLLQGLDGNDTLEGDNGKDTLEGGLGNDTLNGGDGDDTLDGGTGDDSMAGGTGDDLYRVDSATDAVSEAPGAGRDTVEASFSFSLAGAADVENLTLVGLAVAGTGNALNNLIIGNALANTLSGGDGNDTLDGGLGSDTLTGGLGDDLYRVNSATDVVSETGGEGVDTVEATASYSLAAPAAAGVENLTLLGSAVTGTGNALANLITGNDGANTLSGGDGNDTIIGGLGADLMGGGLGNDTFQVDDLGDRVNEAANGGIDLVISSVTFSVATTSVENITLVGSLAANATGNTLANALTGNEAANLILGGAGNDTVDGGAGADTLNGETGNDSLLGGEGADTVDGGAGNDTLDGGADNDVLNGAAGLDSLLGGAGSDTLDGGVGDDTLDGGVDNDVLNGGNGLDNLLGGDGDDTLDGGAGTDTLAGGVGRDVYLVNSAGDVVIELADGGSDTVVATVSYSLAGSANVEDLTLQGTAVTGTGNGLNNLITGSDAANTLSGQNGDDTLLGGLGNDTLVGGVGADQLAGGAGNDMFRYLLASEGGDTVTGFTSGQDHLQISRSGFGGGLTGGTLAANRFTSNASGEATAAVGQFIFETDARALWWDANGTGAGGGVIIATFTDLSAMVASDIQLIG</sequence>
<dbReference type="Proteomes" id="UP001589789">
    <property type="component" value="Unassembled WGS sequence"/>
</dbReference>
<gene>
    <name evidence="9" type="ORF">ACFFIC_22855</name>
</gene>
<feature type="region of interest" description="Disordered" evidence="8">
    <location>
        <begin position="1367"/>
        <end position="1388"/>
    </location>
</feature>
<protein>
    <submittedName>
        <fullName evidence="9">Beta strand repeat-containing protein</fullName>
    </submittedName>
</protein>
<feature type="compositionally biased region" description="Polar residues" evidence="8">
    <location>
        <begin position="1368"/>
        <end position="1378"/>
    </location>
</feature>
<keyword evidence="3" id="KW-0964">Secreted</keyword>
<feature type="region of interest" description="Disordered" evidence="8">
    <location>
        <begin position="1410"/>
        <end position="1435"/>
    </location>
</feature>
<dbReference type="RefSeq" id="WP_377054682.1">
    <property type="nucleotide sequence ID" value="NZ_JBHLVZ010000083.1"/>
</dbReference>
<keyword evidence="6" id="KW-0843">Virulence</keyword>
<dbReference type="Pfam" id="PF00353">
    <property type="entry name" value="HemolysinCabind"/>
    <property type="match status" value="16"/>
</dbReference>
<dbReference type="EMBL" id="JBHLVZ010000083">
    <property type="protein sequence ID" value="MFC0388357.1"/>
    <property type="molecule type" value="Genomic_DNA"/>
</dbReference>
<evidence type="ECO:0000256" key="5">
    <source>
        <dbReference type="ARBA" id="ARBA00022737"/>
    </source>
</evidence>
<evidence type="ECO:0000256" key="2">
    <source>
        <dbReference type="ARBA" id="ARBA00004613"/>
    </source>
</evidence>